<name>A0A366HKH4_9BURK</name>
<keyword evidence="2" id="KW-0645">Protease</keyword>
<dbReference type="SUPFAM" id="SSF54001">
    <property type="entry name" value="Cysteine proteinases"/>
    <property type="match status" value="1"/>
</dbReference>
<proteinExistence type="inferred from homology"/>
<dbReference type="AlphaFoldDB" id="A0A366HKH4"/>
<comment type="caution">
    <text evidence="6">The sequence shown here is derived from an EMBL/GenBank/DDBJ whole genome shotgun (WGS) entry which is preliminary data.</text>
</comment>
<dbReference type="InterPro" id="IPR038765">
    <property type="entry name" value="Papain-like_cys_pep_sf"/>
</dbReference>
<dbReference type="PANTHER" id="PTHR47053">
    <property type="entry name" value="MUREIN DD-ENDOPEPTIDASE MEPH-RELATED"/>
    <property type="match status" value="1"/>
</dbReference>
<organism evidence="6 7">
    <name type="scientific">Eoetvoesiella caeni</name>
    <dbReference type="NCBI Taxonomy" id="645616"/>
    <lineage>
        <taxon>Bacteria</taxon>
        <taxon>Pseudomonadati</taxon>
        <taxon>Pseudomonadota</taxon>
        <taxon>Betaproteobacteria</taxon>
        <taxon>Burkholderiales</taxon>
        <taxon>Alcaligenaceae</taxon>
        <taxon>Eoetvoesiella</taxon>
    </lineage>
</organism>
<dbReference type="Gene3D" id="3.90.1720.10">
    <property type="entry name" value="endopeptidase domain like (from Nostoc punctiforme)"/>
    <property type="match status" value="1"/>
</dbReference>
<feature type="domain" description="NlpC/P60" evidence="5">
    <location>
        <begin position="86"/>
        <end position="210"/>
    </location>
</feature>
<accession>A0A366HKH4</accession>
<evidence type="ECO:0000313" key="7">
    <source>
        <dbReference type="Proteomes" id="UP000253628"/>
    </source>
</evidence>
<dbReference type="PANTHER" id="PTHR47053:SF1">
    <property type="entry name" value="MUREIN DD-ENDOPEPTIDASE MEPH-RELATED"/>
    <property type="match status" value="1"/>
</dbReference>
<evidence type="ECO:0000259" key="5">
    <source>
        <dbReference type="PROSITE" id="PS51935"/>
    </source>
</evidence>
<dbReference type="InterPro" id="IPR000064">
    <property type="entry name" value="NLP_P60_dom"/>
</dbReference>
<gene>
    <name evidence="6" type="ORF">DFR37_101570</name>
</gene>
<dbReference type="InterPro" id="IPR051202">
    <property type="entry name" value="Peptidase_C40"/>
</dbReference>
<dbReference type="PROSITE" id="PS51935">
    <property type="entry name" value="NLPC_P60"/>
    <property type="match status" value="1"/>
</dbReference>
<evidence type="ECO:0000313" key="6">
    <source>
        <dbReference type="EMBL" id="RBP43438.1"/>
    </source>
</evidence>
<dbReference type="GO" id="GO:0006508">
    <property type="term" value="P:proteolysis"/>
    <property type="evidence" value="ECO:0007669"/>
    <property type="project" value="UniProtKB-KW"/>
</dbReference>
<dbReference type="Pfam" id="PF00877">
    <property type="entry name" value="NLPC_P60"/>
    <property type="match status" value="1"/>
</dbReference>
<evidence type="ECO:0000256" key="4">
    <source>
        <dbReference type="ARBA" id="ARBA00022807"/>
    </source>
</evidence>
<dbReference type="PROSITE" id="PS51257">
    <property type="entry name" value="PROKAR_LIPOPROTEIN"/>
    <property type="match status" value="1"/>
</dbReference>
<reference evidence="6 7" key="1">
    <citation type="submission" date="2018-06" db="EMBL/GenBank/DDBJ databases">
        <title>Genomic Encyclopedia of Type Strains, Phase IV (KMG-IV): sequencing the most valuable type-strain genomes for metagenomic binning, comparative biology and taxonomic classification.</title>
        <authorList>
            <person name="Goeker M."/>
        </authorList>
    </citation>
    <scope>NUCLEOTIDE SEQUENCE [LARGE SCALE GENOMIC DNA]</scope>
    <source>
        <strain evidence="6 7">DSM 25520</strain>
    </source>
</reference>
<dbReference type="EMBL" id="QNRQ01000001">
    <property type="protein sequence ID" value="RBP43438.1"/>
    <property type="molecule type" value="Genomic_DNA"/>
</dbReference>
<keyword evidence="3 6" id="KW-0378">Hydrolase</keyword>
<dbReference type="GO" id="GO:0008234">
    <property type="term" value="F:cysteine-type peptidase activity"/>
    <property type="evidence" value="ECO:0007669"/>
    <property type="project" value="UniProtKB-KW"/>
</dbReference>
<keyword evidence="7" id="KW-1185">Reference proteome</keyword>
<sequence>MPPHRLSTITAITSRYGWRGVKGLIIAATVALAGCATNGQNEQAESSMRAMRDSFLVQTKSDPLGAYLSSNQFPSYSNSQYPVNLGGSSKTIAGTALGVLGTKYKFGGNTPYTGFDCSGLVIYAAEKSLGLKLPRNSAQIAHEGISVKRNELRKGDLVFFNTRGHRYSHVGIYLGDEKFVHAPRTGAVVRVEDMSQSYWKKRYNGARRLADSSGRILSLN</sequence>
<keyword evidence="4" id="KW-0788">Thiol protease</keyword>
<dbReference type="Proteomes" id="UP000253628">
    <property type="component" value="Unassembled WGS sequence"/>
</dbReference>
<evidence type="ECO:0000256" key="1">
    <source>
        <dbReference type="ARBA" id="ARBA00007074"/>
    </source>
</evidence>
<evidence type="ECO:0000256" key="2">
    <source>
        <dbReference type="ARBA" id="ARBA00022670"/>
    </source>
</evidence>
<protein>
    <submittedName>
        <fullName evidence="6">Cell wall-associated NlpC family hydrolase</fullName>
    </submittedName>
</protein>
<comment type="similarity">
    <text evidence="1">Belongs to the peptidase C40 family.</text>
</comment>
<evidence type="ECO:0000256" key="3">
    <source>
        <dbReference type="ARBA" id="ARBA00022801"/>
    </source>
</evidence>